<feature type="compositionally biased region" description="Basic and acidic residues" evidence="4">
    <location>
        <begin position="119"/>
        <end position="132"/>
    </location>
</feature>
<dbReference type="GO" id="GO:0032040">
    <property type="term" value="C:small-subunit processome"/>
    <property type="evidence" value="ECO:0007669"/>
    <property type="project" value="TreeGrafter"/>
</dbReference>
<keyword evidence="3" id="KW-0539">Nucleus</keyword>
<evidence type="ECO:0000256" key="4">
    <source>
        <dbReference type="SAM" id="MobiDB-lite"/>
    </source>
</evidence>
<comment type="caution">
    <text evidence="7">The sequence shown here is derived from an EMBL/GenBank/DDBJ whole genome shotgun (WGS) entry which is preliminary data.</text>
</comment>
<dbReference type="InParanoid" id="A0A1Z5JTS2"/>
<feature type="compositionally biased region" description="Basic and acidic residues" evidence="4">
    <location>
        <begin position="35"/>
        <end position="49"/>
    </location>
</feature>
<dbReference type="Pfam" id="PF06862">
    <property type="entry name" value="Utp25_C"/>
    <property type="match status" value="1"/>
</dbReference>
<evidence type="ECO:0000259" key="6">
    <source>
        <dbReference type="Pfam" id="PF22916"/>
    </source>
</evidence>
<organism evidence="7 8">
    <name type="scientific">Fistulifera solaris</name>
    <name type="common">Oleaginous diatom</name>
    <dbReference type="NCBI Taxonomy" id="1519565"/>
    <lineage>
        <taxon>Eukaryota</taxon>
        <taxon>Sar</taxon>
        <taxon>Stramenopiles</taxon>
        <taxon>Ochrophyta</taxon>
        <taxon>Bacillariophyta</taxon>
        <taxon>Bacillariophyceae</taxon>
        <taxon>Bacillariophycidae</taxon>
        <taxon>Naviculales</taxon>
        <taxon>Naviculaceae</taxon>
        <taxon>Fistulifera</taxon>
    </lineage>
</organism>
<comment type="similarity">
    <text evidence="2">Belongs to the UTP25 family.</text>
</comment>
<reference evidence="7 8" key="1">
    <citation type="journal article" date="2015" name="Plant Cell">
        <title>Oil accumulation by the oleaginous diatom Fistulifera solaris as revealed by the genome and transcriptome.</title>
        <authorList>
            <person name="Tanaka T."/>
            <person name="Maeda Y."/>
            <person name="Veluchamy A."/>
            <person name="Tanaka M."/>
            <person name="Abida H."/>
            <person name="Marechal E."/>
            <person name="Bowler C."/>
            <person name="Muto M."/>
            <person name="Sunaga Y."/>
            <person name="Tanaka M."/>
            <person name="Yoshino T."/>
            <person name="Taniguchi T."/>
            <person name="Fukuda Y."/>
            <person name="Nemoto M."/>
            <person name="Matsumoto M."/>
            <person name="Wong P.S."/>
            <person name="Aburatani S."/>
            <person name="Fujibuchi W."/>
        </authorList>
    </citation>
    <scope>NUCLEOTIDE SEQUENCE [LARGE SCALE GENOMIC DNA]</scope>
    <source>
        <strain evidence="7 8">JPCC DA0580</strain>
    </source>
</reference>
<evidence type="ECO:0000313" key="8">
    <source>
        <dbReference type="Proteomes" id="UP000198406"/>
    </source>
</evidence>
<feature type="domain" description="UTP25 NTP hydrolase-like" evidence="6">
    <location>
        <begin position="255"/>
        <end position="552"/>
    </location>
</feature>
<dbReference type="GO" id="GO:0000462">
    <property type="term" value="P:maturation of SSU-rRNA from tricistronic rRNA transcript (SSU-rRNA, 5.8S rRNA, LSU-rRNA)"/>
    <property type="evidence" value="ECO:0007669"/>
    <property type="project" value="TreeGrafter"/>
</dbReference>
<accession>A0A1Z5JTS2</accession>
<comment type="subcellular location">
    <subcellularLocation>
        <location evidence="1">Nucleus</location>
        <location evidence="1">Nucleolus</location>
    </subcellularLocation>
</comment>
<dbReference type="AlphaFoldDB" id="A0A1Z5JTS2"/>
<dbReference type="InterPro" id="IPR053940">
    <property type="entry name" value="UTP25_NTPase-like"/>
</dbReference>
<dbReference type="EMBL" id="BDSP01000117">
    <property type="protein sequence ID" value="GAX17433.1"/>
    <property type="molecule type" value="Genomic_DNA"/>
</dbReference>
<evidence type="ECO:0000256" key="2">
    <source>
        <dbReference type="ARBA" id="ARBA00009223"/>
    </source>
</evidence>
<feature type="compositionally biased region" description="Basic residues" evidence="4">
    <location>
        <begin position="1"/>
        <end position="20"/>
    </location>
</feature>
<feature type="domain" description="UTP25 C-terminal" evidence="5">
    <location>
        <begin position="564"/>
        <end position="763"/>
    </location>
</feature>
<dbReference type="GO" id="GO:0034511">
    <property type="term" value="F:U3 snoRNA binding"/>
    <property type="evidence" value="ECO:0007669"/>
    <property type="project" value="InterPro"/>
</dbReference>
<dbReference type="PANTHER" id="PTHR12933">
    <property type="entry name" value="ORF PROTEIN-RELATED"/>
    <property type="match status" value="1"/>
</dbReference>
<protein>
    <submittedName>
        <fullName evidence="7">U3 small nucleolar RNA-associated protein 25</fullName>
    </submittedName>
</protein>
<evidence type="ECO:0000259" key="5">
    <source>
        <dbReference type="Pfam" id="PF06862"/>
    </source>
</evidence>
<feature type="region of interest" description="Disordered" evidence="4">
    <location>
        <begin position="1"/>
        <end position="140"/>
    </location>
</feature>
<gene>
    <name evidence="7" type="ORF">FisN_5Hh081</name>
</gene>
<dbReference type="Pfam" id="PF22916">
    <property type="entry name" value="UTP25_NTPase-like"/>
    <property type="match status" value="1"/>
</dbReference>
<dbReference type="InterPro" id="IPR010678">
    <property type="entry name" value="UTP25"/>
</dbReference>
<sequence length="765" mass="87577">MAKKANQKKKGPKGKKARAKAKLERQWGEQPSQEVELRKGKSRLLKETTKQPTTKQPERTVSPPPQEEQPTRVHDFSAVEAESDDDGRKAFSSLLDNIQRKTGVVDHDSDDSENDENDSIQRDAIMKDKPDSDSDEEDVDDLTLSYDPYTERFGRADLPEVSHEKVKFDMTRYSLPVDPNLEVQHTDKLADDLIARTIHSSIDDSASGFVHWKSLALAFQKTVRDSLRKRWEKLHSRRIPLDQHQTLLTPFMFSYSDVSWMTADAKEERDSTEALAALHVMNHVMTSRVRILRHNKQIKELEEDGRATADEKEDLFRDQGFARPTVLILLPTRGCCYSFLKNHLLPLLGDSPSVEKMDRFEAEYGKPELEEDEVEDLASKRRRQKILAEKGSDWRELFDDEVNTDDDFRLALSINPKGGKRGDSISDSSTTVKLFTDFFRSDIIIASPLGLKMTATSESGDFQADYLSSIEICLVSRADVLMMQNWDHVNDVLSLLNDQPNETNETDFSRVRPYFLDGHSAKYRQLIMLAPFMDPFFASSFKRYATSWKGQVRFRRRVAADAASISNVLLPTQQIFQRVSCSSAANQTEDRLKYFVNVVLPQINKPSNKQKHTLIYVPSYFDYIALRNALLKRELEPYFVSVTEYSRASEITRGRARFLQGRKPWMLYTGRANFFLRHKIKGARHIIFYGIPEHPEFYPEHVNLLNEGLETSKMSEEDASMVQSVSASCLVLFTKFEAHALERVVGSANCSKMVKGEKATFLFST</sequence>
<dbReference type="OrthoDB" id="10264378at2759"/>
<dbReference type="PANTHER" id="PTHR12933:SF0">
    <property type="entry name" value="U3 SMALL NUCLEOLAR RNA-ASSOCIATED PROTEIN 25 HOMOLOG"/>
    <property type="match status" value="1"/>
</dbReference>
<dbReference type="GO" id="GO:0019843">
    <property type="term" value="F:rRNA binding"/>
    <property type="evidence" value="ECO:0007669"/>
    <property type="project" value="TreeGrafter"/>
</dbReference>
<name>A0A1Z5JTS2_FISSO</name>
<proteinExistence type="inferred from homology"/>
<evidence type="ECO:0000256" key="3">
    <source>
        <dbReference type="ARBA" id="ARBA00023242"/>
    </source>
</evidence>
<evidence type="ECO:0000313" key="7">
    <source>
        <dbReference type="EMBL" id="GAX17433.1"/>
    </source>
</evidence>
<dbReference type="InterPro" id="IPR053939">
    <property type="entry name" value="UTP25_C"/>
</dbReference>
<evidence type="ECO:0000256" key="1">
    <source>
        <dbReference type="ARBA" id="ARBA00004604"/>
    </source>
</evidence>
<feature type="compositionally biased region" description="Acidic residues" evidence="4">
    <location>
        <begin position="108"/>
        <end position="118"/>
    </location>
</feature>
<keyword evidence="8" id="KW-1185">Reference proteome</keyword>
<dbReference type="Proteomes" id="UP000198406">
    <property type="component" value="Unassembled WGS sequence"/>
</dbReference>